<keyword evidence="3" id="KW-1185">Reference proteome</keyword>
<accession>D9SRQ9</accession>
<gene>
    <name evidence="2" type="ordered locus">Clocel_0655</name>
</gene>
<name>D9SRQ9_CLOC7</name>
<dbReference type="Proteomes" id="UP000002730">
    <property type="component" value="Chromosome"/>
</dbReference>
<feature type="transmembrane region" description="Helical" evidence="1">
    <location>
        <begin position="113"/>
        <end position="136"/>
    </location>
</feature>
<dbReference type="EMBL" id="CP002160">
    <property type="protein sequence ID" value="ADL50426.1"/>
    <property type="molecule type" value="Genomic_DNA"/>
</dbReference>
<keyword evidence="1" id="KW-1133">Transmembrane helix</keyword>
<keyword evidence="1" id="KW-0472">Membrane</keyword>
<dbReference type="KEGG" id="ccb:Clocel_0655"/>
<feature type="transmembrane region" description="Helical" evidence="1">
    <location>
        <begin position="64"/>
        <end position="82"/>
    </location>
</feature>
<evidence type="ECO:0000256" key="1">
    <source>
        <dbReference type="SAM" id="Phobius"/>
    </source>
</evidence>
<feature type="transmembrane region" description="Helical" evidence="1">
    <location>
        <begin position="88"/>
        <end position="106"/>
    </location>
</feature>
<dbReference type="AlphaFoldDB" id="D9SRQ9"/>
<proteinExistence type="predicted"/>
<keyword evidence="1" id="KW-0812">Transmembrane</keyword>
<dbReference type="OrthoDB" id="1954015at2"/>
<dbReference type="RefSeq" id="WP_010074794.1">
    <property type="nucleotide sequence ID" value="NC_014393.1"/>
</dbReference>
<sequence>MKNAVTLLCFSIAISIFCTVWGLLETFHGPATVSNAIITLGYIFCWILMLVYGAKGSTRGFKMYFCIFWIITFGATLVNVYLNATDASIGWFLPFEILLIGPWYGLEFFGIKGYLAFFRIIAVISLIMTASGAMLIKPQLGKQSSNPIS</sequence>
<organism evidence="2 3">
    <name type="scientific">Clostridium cellulovorans (strain ATCC 35296 / DSM 3052 / OCM 3 / 743B)</name>
    <dbReference type="NCBI Taxonomy" id="573061"/>
    <lineage>
        <taxon>Bacteria</taxon>
        <taxon>Bacillati</taxon>
        <taxon>Bacillota</taxon>
        <taxon>Clostridia</taxon>
        <taxon>Eubacteriales</taxon>
        <taxon>Clostridiaceae</taxon>
        <taxon>Clostridium</taxon>
    </lineage>
</organism>
<feature type="transmembrane region" description="Helical" evidence="1">
    <location>
        <begin position="32"/>
        <end position="52"/>
    </location>
</feature>
<evidence type="ECO:0000313" key="2">
    <source>
        <dbReference type="EMBL" id="ADL50426.1"/>
    </source>
</evidence>
<reference evidence="2 3" key="1">
    <citation type="submission" date="2010-08" db="EMBL/GenBank/DDBJ databases">
        <title>Complete sequence of Clostridium cellulovorans 743B.</title>
        <authorList>
            <consortium name="US DOE Joint Genome Institute"/>
            <person name="Lucas S."/>
            <person name="Copeland A."/>
            <person name="Lapidus A."/>
            <person name="Cheng J.-F."/>
            <person name="Bruce D."/>
            <person name="Goodwin L."/>
            <person name="Pitluck S."/>
            <person name="Chertkov O."/>
            <person name="Detter J.C."/>
            <person name="Han C."/>
            <person name="Tapia R."/>
            <person name="Land M."/>
            <person name="Hauser L."/>
            <person name="Chang Y.-J."/>
            <person name="Jeffries C."/>
            <person name="Kyrpides N."/>
            <person name="Ivanova N."/>
            <person name="Mikhailova N."/>
            <person name="Hemme C.L."/>
            <person name="Woyke T."/>
        </authorList>
    </citation>
    <scope>NUCLEOTIDE SEQUENCE [LARGE SCALE GENOMIC DNA]</scope>
    <source>
        <strain evidence="3">ATCC 35296 / DSM 3052 / OCM 3 / 743B</strain>
    </source>
</reference>
<evidence type="ECO:0000313" key="3">
    <source>
        <dbReference type="Proteomes" id="UP000002730"/>
    </source>
</evidence>
<protein>
    <submittedName>
        <fullName evidence="2">Uncharacterized protein</fullName>
    </submittedName>
</protein>
<dbReference type="HOGENOM" id="CLU_1812395_0_0_9"/>